<gene>
    <name evidence="2" type="ordered locus">TEPIRE1_1639</name>
</gene>
<dbReference type="Proteomes" id="UP000010802">
    <property type="component" value="Chromosome"/>
</dbReference>
<reference evidence="3" key="1">
    <citation type="journal article" date="2013" name="Genome Announc.">
        <title>First genome sequence of a syntrophic acetate-oxidizing bacterium, Tepidanaerobacter acetatoxydans strain Re1.</title>
        <authorList>
            <person name="Manzoor S."/>
            <person name="Bongcam-Rudloff E."/>
            <person name="Schnurer A."/>
            <person name="Muller B."/>
        </authorList>
    </citation>
    <scope>NUCLEOTIDE SEQUENCE [LARGE SCALE GENOMIC DNA]</scope>
    <source>
        <strain evidence="3">Re1</strain>
    </source>
</reference>
<dbReference type="KEGG" id="tae:TepiRe1_1639"/>
<accession>F4LW02</accession>
<evidence type="ECO:0000256" key="1">
    <source>
        <dbReference type="SAM" id="Phobius"/>
    </source>
</evidence>
<dbReference type="EMBL" id="HF563609">
    <property type="protein sequence ID" value="CCP26416.1"/>
    <property type="molecule type" value="Genomic_DNA"/>
</dbReference>
<keyword evidence="1" id="KW-0812">Transmembrane</keyword>
<proteinExistence type="predicted"/>
<keyword evidence="1" id="KW-0472">Membrane</keyword>
<organism evidence="2 3">
    <name type="scientific">Tepidanaerobacter acetatoxydans (strain DSM 21804 / JCM 16047 / Re1)</name>
    <dbReference type="NCBI Taxonomy" id="1209989"/>
    <lineage>
        <taxon>Bacteria</taxon>
        <taxon>Bacillati</taxon>
        <taxon>Bacillota</taxon>
        <taxon>Clostridia</taxon>
        <taxon>Thermosediminibacterales</taxon>
        <taxon>Tepidanaerobacteraceae</taxon>
        <taxon>Tepidanaerobacter</taxon>
    </lineage>
</organism>
<dbReference type="HOGENOM" id="CLU_3259023_0_0_9"/>
<feature type="transmembrane region" description="Helical" evidence="1">
    <location>
        <begin position="25"/>
        <end position="40"/>
    </location>
</feature>
<evidence type="ECO:0000313" key="2">
    <source>
        <dbReference type="EMBL" id="CCP26416.1"/>
    </source>
</evidence>
<dbReference type="AlphaFoldDB" id="F4LW02"/>
<sequence>MFCVAYKKEGIVMTDSLGTGYHKDRWAFALFLILLLLLFADN</sequence>
<dbReference type="KEGG" id="tep:TepRe1_1524"/>
<dbReference type="PATRIC" id="fig|1209989.3.peg.1882"/>
<protein>
    <submittedName>
        <fullName evidence="2">Uncharacterized protein</fullName>
    </submittedName>
</protein>
<evidence type="ECO:0000313" key="3">
    <source>
        <dbReference type="Proteomes" id="UP000010802"/>
    </source>
</evidence>
<keyword evidence="3" id="KW-1185">Reference proteome</keyword>
<accession>L0RZR6</accession>
<keyword evidence="1" id="KW-1133">Transmembrane helix</keyword>
<name>F4LW02_TEPAE</name>